<organism evidence="9 10">
    <name type="scientific">Faecalicatena contorta</name>
    <dbReference type="NCBI Taxonomy" id="39482"/>
    <lineage>
        <taxon>Bacteria</taxon>
        <taxon>Bacillati</taxon>
        <taxon>Bacillota</taxon>
        <taxon>Clostridia</taxon>
        <taxon>Lachnospirales</taxon>
        <taxon>Lachnospiraceae</taxon>
        <taxon>Faecalicatena</taxon>
    </lineage>
</organism>
<accession>A0A174ADV0</accession>
<dbReference type="GO" id="GO:0000160">
    <property type="term" value="P:phosphorelay signal transduction system"/>
    <property type="evidence" value="ECO:0007669"/>
    <property type="project" value="InterPro"/>
</dbReference>
<keyword evidence="3" id="KW-0238">DNA-binding</keyword>
<dbReference type="Gene3D" id="1.10.10.60">
    <property type="entry name" value="Homeodomain-like"/>
    <property type="match status" value="2"/>
</dbReference>
<evidence type="ECO:0000313" key="10">
    <source>
        <dbReference type="Proteomes" id="UP000095544"/>
    </source>
</evidence>
<evidence type="ECO:0000256" key="3">
    <source>
        <dbReference type="ARBA" id="ARBA00023125"/>
    </source>
</evidence>
<keyword evidence="2" id="KW-0805">Transcription regulation</keyword>
<gene>
    <name evidence="9" type="ORF">ERS852491_00671</name>
</gene>
<dbReference type="SUPFAM" id="SSF52172">
    <property type="entry name" value="CheY-like"/>
    <property type="match status" value="1"/>
</dbReference>
<dbReference type="InterPro" id="IPR001789">
    <property type="entry name" value="Sig_transdc_resp-reg_receiver"/>
</dbReference>
<dbReference type="RefSeq" id="WP_055151060.1">
    <property type="nucleotide sequence ID" value="NZ_CYZU01000004.1"/>
</dbReference>
<feature type="domain" description="Response regulatory" evidence="8">
    <location>
        <begin position="2"/>
        <end position="119"/>
    </location>
</feature>
<dbReference type="SUPFAM" id="SSF46689">
    <property type="entry name" value="Homeodomain-like"/>
    <property type="match status" value="1"/>
</dbReference>
<dbReference type="AlphaFoldDB" id="A0A174ADV0"/>
<evidence type="ECO:0000313" key="9">
    <source>
        <dbReference type="EMBL" id="CUN85646.1"/>
    </source>
</evidence>
<feature type="modified residue" description="4-aspartylphosphate" evidence="6">
    <location>
        <position position="54"/>
    </location>
</feature>
<dbReference type="Proteomes" id="UP000095544">
    <property type="component" value="Unassembled WGS sequence"/>
</dbReference>
<dbReference type="Pfam" id="PF00072">
    <property type="entry name" value="Response_reg"/>
    <property type="match status" value="1"/>
</dbReference>
<evidence type="ECO:0000256" key="4">
    <source>
        <dbReference type="ARBA" id="ARBA00023163"/>
    </source>
</evidence>
<dbReference type="InterPro" id="IPR018060">
    <property type="entry name" value="HTH_AraC"/>
</dbReference>
<evidence type="ECO:0000256" key="6">
    <source>
        <dbReference type="PROSITE-ProRule" id="PRU00169"/>
    </source>
</evidence>
<comment type="function">
    <text evidence="5">May play the central regulatory role in sporulation. It may be an element of the effector pathway responsible for the activation of sporulation genes in response to nutritional stress. Spo0A may act in concert with spo0H (a sigma factor) to control the expression of some genes that are critical to the sporulation process.</text>
</comment>
<dbReference type="Gene3D" id="3.40.50.2300">
    <property type="match status" value="1"/>
</dbReference>
<dbReference type="GO" id="GO:0043565">
    <property type="term" value="F:sequence-specific DNA binding"/>
    <property type="evidence" value="ECO:0007669"/>
    <property type="project" value="InterPro"/>
</dbReference>
<protein>
    <recommendedName>
        <fullName evidence="1">Stage 0 sporulation protein A homolog</fullName>
    </recommendedName>
</protein>
<dbReference type="PROSITE" id="PS01124">
    <property type="entry name" value="HTH_ARAC_FAMILY_2"/>
    <property type="match status" value="1"/>
</dbReference>
<dbReference type="InterPro" id="IPR009057">
    <property type="entry name" value="Homeodomain-like_sf"/>
</dbReference>
<evidence type="ECO:0000259" key="7">
    <source>
        <dbReference type="PROSITE" id="PS01124"/>
    </source>
</evidence>
<dbReference type="PANTHER" id="PTHR43280:SF10">
    <property type="entry name" value="REGULATORY PROTEIN POCR"/>
    <property type="match status" value="1"/>
</dbReference>
<dbReference type="PROSITE" id="PS50110">
    <property type="entry name" value="RESPONSE_REGULATORY"/>
    <property type="match status" value="1"/>
</dbReference>
<keyword evidence="4" id="KW-0804">Transcription</keyword>
<name>A0A174ADV0_9FIRM</name>
<evidence type="ECO:0000256" key="1">
    <source>
        <dbReference type="ARBA" id="ARBA00018672"/>
    </source>
</evidence>
<proteinExistence type="predicted"/>
<sequence>MNILITDDERLIRLSLLSMLEELYPGIHHISQAKDGEEMIRMVEQSFYDLVFLDINMPKVNGLDALEICRQKAPETQWCILTGYAEFEYAKRSIGLGVKEYLLKPLDIDQLKQLMGEIIKGKQQKLQNQNQLFENRVSQAIALADMAGGVKQMQPAGKDAVYSMYVFFLDTDENRKRQELYAELYEHLSVYLSKTIEERDRYALFFLQTSELCLVIEGKEYMRIHSYLRHHQDLFDKNTRIVAVSAVAKDFREMYMNKQIMLALASVRILEENYKTISLQALNDQKDLMEKQYLCEKIEMLTASYMTGNYGLANELLQEMEREDELRKSFEKIDSRPLRAYLSVIWKSSFEGEEYADLLRHFRKLLQNATWEQNSENHDIVQQIKDYVTVNYMNDVTIAEMGNRFDISPSYISRIFRNKTGEKYIDFVTAVRMKKAMEIIRKSPSLSVKEVAERVGYISEKHFSKTFKKYFDCLPSQVARE</sequence>
<evidence type="ECO:0000256" key="5">
    <source>
        <dbReference type="ARBA" id="ARBA00024867"/>
    </source>
</evidence>
<reference evidence="9 10" key="1">
    <citation type="submission" date="2015-09" db="EMBL/GenBank/DDBJ databases">
        <authorList>
            <consortium name="Pathogen Informatics"/>
        </authorList>
    </citation>
    <scope>NUCLEOTIDE SEQUENCE [LARGE SCALE GENOMIC DNA]</scope>
    <source>
        <strain evidence="9 10">2789STDY5834876</strain>
    </source>
</reference>
<dbReference type="Pfam" id="PF12833">
    <property type="entry name" value="HTH_18"/>
    <property type="match status" value="1"/>
</dbReference>
<dbReference type="SMART" id="SM00448">
    <property type="entry name" value="REC"/>
    <property type="match status" value="1"/>
</dbReference>
<dbReference type="PROSITE" id="PS00041">
    <property type="entry name" value="HTH_ARAC_FAMILY_1"/>
    <property type="match status" value="1"/>
</dbReference>
<dbReference type="InterPro" id="IPR018062">
    <property type="entry name" value="HTH_AraC-typ_CS"/>
</dbReference>
<dbReference type="PANTHER" id="PTHR43280">
    <property type="entry name" value="ARAC-FAMILY TRANSCRIPTIONAL REGULATOR"/>
    <property type="match status" value="1"/>
</dbReference>
<dbReference type="EMBL" id="CYZU01000004">
    <property type="protein sequence ID" value="CUN85646.1"/>
    <property type="molecule type" value="Genomic_DNA"/>
</dbReference>
<evidence type="ECO:0000259" key="8">
    <source>
        <dbReference type="PROSITE" id="PS50110"/>
    </source>
</evidence>
<dbReference type="InterPro" id="IPR011006">
    <property type="entry name" value="CheY-like_superfamily"/>
</dbReference>
<dbReference type="GO" id="GO:0003700">
    <property type="term" value="F:DNA-binding transcription factor activity"/>
    <property type="evidence" value="ECO:0007669"/>
    <property type="project" value="InterPro"/>
</dbReference>
<dbReference type="OrthoDB" id="2546565at2"/>
<dbReference type="SMART" id="SM00342">
    <property type="entry name" value="HTH_ARAC"/>
    <property type="match status" value="1"/>
</dbReference>
<dbReference type="STRING" id="39482.ERS852491_00671"/>
<feature type="domain" description="HTH araC/xylS-type" evidence="7">
    <location>
        <begin position="382"/>
        <end position="481"/>
    </location>
</feature>
<keyword evidence="6" id="KW-0597">Phosphoprotein</keyword>
<evidence type="ECO:0000256" key="2">
    <source>
        <dbReference type="ARBA" id="ARBA00023015"/>
    </source>
</evidence>
<dbReference type="CDD" id="cd17536">
    <property type="entry name" value="REC_YesN-like"/>
    <property type="match status" value="1"/>
</dbReference>